<dbReference type="GeneID" id="20284455"/>
<dbReference type="SUPFAM" id="SSF53098">
    <property type="entry name" value="Ribonuclease H-like"/>
    <property type="match status" value="1"/>
</dbReference>
<evidence type="ECO:0000256" key="1">
    <source>
        <dbReference type="ARBA" id="ARBA00022705"/>
    </source>
</evidence>
<feature type="domain" description="DNA-directed DNA polymerase family A palm" evidence="3">
    <location>
        <begin position="393"/>
        <end position="728"/>
    </location>
</feature>
<keyword evidence="5" id="KW-1185">Reference proteome</keyword>
<protein>
    <submittedName>
        <fullName evidence="4">DNA polymerase I</fullName>
    </submittedName>
</protein>
<evidence type="ECO:0000256" key="2">
    <source>
        <dbReference type="ARBA" id="ARBA00023109"/>
    </source>
</evidence>
<sequence>MKDFERLFLDTETFSGVDLKKVGAYAYAEHPTTEIMICTYAIDEGRVQTWDCTESPTMPRELRKALRHVSRKKAKIVMANGLLFDRLVIREKWGIDLPVSQIEDTMIMAFRHALPGSLDMQCQVLGVDAEHAKDKAGKALIKRFCKPTPKTYKIRRYTRETHPEEWAKFLRYAALDIIAMREVYWRIPDWGNTPKEDEILHIDQLINDRGFYVDVDLANAAIKAVQAHKEELKEEAWERFGGKLTGNDFLPILRDIAPAFTIHNAQKSTLNDLLEDPDFPDEGKALIEMRLGASSTASTKYNPLVNGLSADGRRRGCLQYGGAKRTLRWAGKGFQPQNLARGEYSDDHEGKIKRREGESDISFWVRSHMLTNGINSLLRGTAHWAYDISKLTASTVRGCIIPAKGKKFVVADYSNVEGRGLAWIAGEKTALMVFRAGRDIYCETAGKMFGLDPEYIKANRKDLRQIGKACELGLGYGGGVAAFLQFAKNLGLDLYAMADVMKGTFPDHIWAAAKRGYEYARINEAKRPPKPGKKDERPTYILPKNVWLTCDAIKRMWRESHPKTVAFWAELEDAVLCAIRNPGKAYWAGANVRPDGKKALKIVRTKAKHDPTFDEERDGPNAAGWWLKIELPSGRIMSYPGIALSVTTEIDEDTGKKRTSTRIKYQGENQTTRQWGFQYTYGGKLTENIVQALCRDILAWSMPGVEAAGYEIVLSVHDELITEVPDTDDYTTEELCALMCDLPVWAKGFPLAAEGDIMYRYRK</sequence>
<dbReference type="GO" id="GO:0003677">
    <property type="term" value="F:DNA binding"/>
    <property type="evidence" value="ECO:0007669"/>
    <property type="project" value="InterPro"/>
</dbReference>
<proteinExistence type="predicted"/>
<dbReference type="GO" id="GO:0006302">
    <property type="term" value="P:double-strand break repair"/>
    <property type="evidence" value="ECO:0007669"/>
    <property type="project" value="TreeGrafter"/>
</dbReference>
<dbReference type="Pfam" id="PF00476">
    <property type="entry name" value="DNA_pol_A"/>
    <property type="match status" value="1"/>
</dbReference>
<dbReference type="GO" id="GO:0039693">
    <property type="term" value="P:viral DNA genome replication"/>
    <property type="evidence" value="ECO:0007669"/>
    <property type="project" value="UniProtKB-KW"/>
</dbReference>
<dbReference type="GO" id="GO:0003887">
    <property type="term" value="F:DNA-directed DNA polymerase activity"/>
    <property type="evidence" value="ECO:0007669"/>
    <property type="project" value="InterPro"/>
</dbReference>
<dbReference type="SUPFAM" id="SSF56672">
    <property type="entry name" value="DNA/RNA polymerases"/>
    <property type="match status" value="1"/>
</dbReference>
<dbReference type="Gene3D" id="1.10.150.20">
    <property type="entry name" value="5' to 3' exonuclease, C-terminal subdomain"/>
    <property type="match status" value="1"/>
</dbReference>
<dbReference type="InterPro" id="IPR043502">
    <property type="entry name" value="DNA/RNA_pol_sf"/>
</dbReference>
<dbReference type="InterPro" id="IPR002298">
    <property type="entry name" value="DNA_polymerase_A"/>
</dbReference>
<reference evidence="4 5" key="1">
    <citation type="submission" date="2014-07" db="EMBL/GenBank/DDBJ databases">
        <title>Virulent Bacteriophage Infecting Escherichia coli K99.</title>
        <authorList>
            <person name="Son J.S."/>
            <person name="Paik H.R."/>
            <person name="Park S.H."/>
            <person name="Kim B.K."/>
            <person name="Jun S.Y."/>
            <person name="Yoon S.J."/>
            <person name="Kang S.H."/>
        </authorList>
    </citation>
    <scope>NUCLEOTIDE SEQUENCE [LARGE SCALE GENOMIC DNA]</scope>
</reference>
<dbReference type="SMART" id="SM00482">
    <property type="entry name" value="POLAc"/>
    <property type="match status" value="1"/>
</dbReference>
<evidence type="ECO:0000313" key="4">
    <source>
        <dbReference type="EMBL" id="AIK68753.1"/>
    </source>
</evidence>
<dbReference type="InterPro" id="IPR012337">
    <property type="entry name" value="RNaseH-like_sf"/>
</dbReference>
<dbReference type="PANTHER" id="PTHR10133">
    <property type="entry name" value="DNA POLYMERASE I"/>
    <property type="match status" value="1"/>
</dbReference>
<dbReference type="PANTHER" id="PTHR10133:SF27">
    <property type="entry name" value="DNA POLYMERASE NU"/>
    <property type="match status" value="1"/>
</dbReference>
<keyword evidence="1" id="KW-0235">DNA replication</keyword>
<dbReference type="OrthoDB" id="5706at10239"/>
<organism evidence="4 5">
    <name type="scientific">Escherichia phage EK99P-1</name>
    <dbReference type="NCBI Taxonomy" id="1527514"/>
    <lineage>
        <taxon>Viruses</taxon>
        <taxon>Duplodnaviria</taxon>
        <taxon>Heunggongvirae</taxon>
        <taxon>Uroviricota</taxon>
        <taxon>Caudoviricetes</taxon>
        <taxon>Dhillonvirus</taxon>
        <taxon>Dhillonvirus EK99P1</taxon>
    </lineage>
</organism>
<dbReference type="KEGG" id="vg:20284455"/>
<evidence type="ECO:0000259" key="3">
    <source>
        <dbReference type="SMART" id="SM00482"/>
    </source>
</evidence>
<dbReference type="RefSeq" id="YP_009055319.1">
    <property type="nucleotide sequence ID" value="NC_024783.1"/>
</dbReference>
<dbReference type="Proteomes" id="UP000202235">
    <property type="component" value="Segment"/>
</dbReference>
<name>A0A076YMC4_9CAUD</name>
<evidence type="ECO:0000313" key="5">
    <source>
        <dbReference type="Proteomes" id="UP000202235"/>
    </source>
</evidence>
<dbReference type="EMBL" id="KM233151">
    <property type="protein sequence ID" value="AIK68753.1"/>
    <property type="molecule type" value="Genomic_DNA"/>
</dbReference>
<dbReference type="InterPro" id="IPR001098">
    <property type="entry name" value="DNA-dir_DNA_pol_A_palm_dom"/>
</dbReference>
<dbReference type="GO" id="GO:0006261">
    <property type="term" value="P:DNA-templated DNA replication"/>
    <property type="evidence" value="ECO:0007669"/>
    <property type="project" value="InterPro"/>
</dbReference>
<keyword evidence="2" id="KW-1194">Viral DNA replication</keyword>
<gene>
    <name evidence="4" type="ORF">EK99P-1_0041</name>
</gene>
<accession>A0A076YMC4</accession>